<evidence type="ECO:0000259" key="2">
    <source>
        <dbReference type="Pfam" id="PF04425"/>
    </source>
</evidence>
<keyword evidence="5" id="KW-1185">Reference proteome</keyword>
<dbReference type="RefSeq" id="XP_056084859.1">
    <property type="nucleotide sequence ID" value="XM_056230996.1"/>
</dbReference>
<gene>
    <name evidence="4" type="primary">SKDI14G3900</name>
    <name evidence="4" type="ORF">SKDI_14G3900</name>
</gene>
<dbReference type="GeneID" id="80926864"/>
<dbReference type="Pfam" id="PF04425">
    <property type="entry name" value="Bul1_N"/>
    <property type="match status" value="1"/>
</dbReference>
<accession>A0AA35NKM6</accession>
<feature type="region of interest" description="Disordered" evidence="1">
    <location>
        <begin position="1"/>
        <end position="59"/>
    </location>
</feature>
<dbReference type="EMBL" id="OX365909">
    <property type="protein sequence ID" value="CAI4050607.1"/>
    <property type="molecule type" value="Genomic_DNA"/>
</dbReference>
<sequence length="846" mass="94816">MRKSKEQNNFATCQRASSSSSTLLGRVSSEELESGTSKKKENDDHIYNSEDHGSGETNVQQDDFVLPELLPSFEMYENLHINIPQSSFDTYFHENPPYYEVASGIQSALPHGESESNMRMVSDDTAGPENLETTTGVRRLASDSSSPQIFNHDGLKGIPVEKIYALPRVETAISIELFVTKTAPKLGQAPKYGGMLKEYTSGDIIHGYFTVENRSTTPIKFDMFYLTLEGTTSSKTKSSFGTQKTTKTFLRMVDMAASWSYNQEDVNTGEDLCGFFDSIDKTSFGLSNERTLNPGDKRKKFFAFKIPNQLLEVSCKHRHFSHSLLPPTLGFDRSSSANVDANLKFSNSLGYGRLSERGSPLLLMDNSTTSNISYSINAMIVGKDIRSGSICLMSEKKYSIRMVPFGFGCEPISKEKCFNSIEDFNVAIAKRLEKIEQILCKSERAVPIHEDDISDINNHAYPILPKRNYSWNKSPEIVKNCAAEKRSYIENDYIESEMTYSILPFFNTSIKSAFLKSKVLNSVHNASSSQPDNFTSRMNFEKNGLIMMKVKPPTSSLPYRCPALIQKQNAFAMKSKQSQSNWSNLKSLLPIEEREKLETLKIELVCVQAANSVPHDPPEISSIQTQLICLTEKTEDCKPLEFHTDLLVNKRKFDEVKKSFKEILANIEAYSDNFTNNETRINSLLDETAKASLHGKPLMFSHLMPLSTIKDVQVLAHTEVDVTVVENALKSKLAVANDVHPCSPYSISSIIPRASRSIIKTASSNHSSSSFSHCKLNGWNRIGATEYTKTLSLNIKFNEDFKGTIVPSFQSCLCSRSYLLRVKLQFNKSVGTSQIDIPIQVKNSFI</sequence>
<dbReference type="InterPro" id="IPR007519">
    <property type="entry name" value="Bul1_N"/>
</dbReference>
<dbReference type="InterPro" id="IPR022794">
    <property type="entry name" value="Bul1_C"/>
</dbReference>
<dbReference type="InterPro" id="IPR039634">
    <property type="entry name" value="Bul1-like"/>
</dbReference>
<reference evidence="4" key="1">
    <citation type="submission" date="2022-10" db="EMBL/GenBank/DDBJ databases">
        <authorList>
            <person name="Byrne P K."/>
        </authorList>
    </citation>
    <scope>NUCLEOTIDE SEQUENCE</scope>
    <source>
        <strain evidence="4">IFO1802</strain>
    </source>
</reference>
<feature type="compositionally biased region" description="Polar residues" evidence="1">
    <location>
        <begin position="7"/>
        <end position="16"/>
    </location>
</feature>
<organism evidence="4 5">
    <name type="scientific">Saccharomyces kudriavzevii (strain ATCC MYA-4449 / AS 2.2408 / CBS 8840 / NBRC 1802 / NCYC 2889)</name>
    <name type="common">Yeast</name>
    <dbReference type="NCBI Taxonomy" id="226230"/>
    <lineage>
        <taxon>Eukaryota</taxon>
        <taxon>Fungi</taxon>
        <taxon>Dikarya</taxon>
        <taxon>Ascomycota</taxon>
        <taxon>Saccharomycotina</taxon>
        <taxon>Saccharomycetes</taxon>
        <taxon>Saccharomycetales</taxon>
        <taxon>Saccharomycetaceae</taxon>
        <taxon>Saccharomyces</taxon>
    </lineage>
</organism>
<dbReference type="AlphaFoldDB" id="A0AA35NKM6"/>
<evidence type="ECO:0000256" key="1">
    <source>
        <dbReference type="SAM" id="MobiDB-lite"/>
    </source>
</evidence>
<proteinExistence type="predicted"/>
<dbReference type="PANTHER" id="PTHR31904">
    <property type="entry name" value="BYPASS OF STOP CODON PROTEIN 5-RELATED"/>
    <property type="match status" value="1"/>
</dbReference>
<evidence type="ECO:0000313" key="5">
    <source>
        <dbReference type="Proteomes" id="UP001162087"/>
    </source>
</evidence>
<dbReference type="PANTHER" id="PTHR31904:SF1">
    <property type="entry name" value="BYPASS OF STOP CODON PROTEIN 5-RELATED"/>
    <property type="match status" value="1"/>
</dbReference>
<feature type="compositionally biased region" description="Basic and acidic residues" evidence="1">
    <location>
        <begin position="36"/>
        <end position="54"/>
    </location>
</feature>
<feature type="domain" description="Bul1 C-terminal" evidence="3">
    <location>
        <begin position="578"/>
        <end position="843"/>
    </location>
</feature>
<feature type="domain" description="Bul1 N-terminal" evidence="2">
    <location>
        <begin position="57"/>
        <end position="458"/>
    </location>
</feature>
<dbReference type="Proteomes" id="UP001162087">
    <property type="component" value="Chromosome 14"/>
</dbReference>
<name>A0AA35NKM6_SACK1</name>
<dbReference type="Pfam" id="PF04426">
    <property type="entry name" value="Bul1_C"/>
    <property type="match status" value="1"/>
</dbReference>
<evidence type="ECO:0000259" key="3">
    <source>
        <dbReference type="Pfam" id="PF04426"/>
    </source>
</evidence>
<protein>
    <submittedName>
        <fullName evidence="4">Uncharacterized protein</fullName>
    </submittedName>
</protein>
<evidence type="ECO:0000313" key="4">
    <source>
        <dbReference type="EMBL" id="CAI4050607.1"/>
    </source>
</evidence>